<dbReference type="Pfam" id="PF02446">
    <property type="entry name" value="Glyco_hydro_77"/>
    <property type="match status" value="2"/>
</dbReference>
<dbReference type="InterPro" id="IPR017853">
    <property type="entry name" value="GH"/>
</dbReference>
<sequence length="456" mass="51282">MGQGLNTGRVAGVLLHPTSLPSGRLDADAYRWVDWLAQAGLRVWQMLPLGVPLVGLSPYQCASAFAINPGLFAGGVSGSDDATAFSVWYESQRHWVDDYALFMVLKQQFAGQEWTAWPGALRQRESQAMAQVRSEHAAAISSLIQEQYRCYCQWQDLRQYATRQGVALFGDMPIFVAYDSADVWAHPELFLLNADGEAEWVTGVPPDYFSETGQRWGNPHYHWERMAQTDFQWWRQRLEYHFAFFDLVRIDHFRGLAASWMIPASEPTAINGYWQNVPGDAMLASIQTALGDLPLVAEDLGVITPDVTALRDKYALPGMSVLQFSFDHFEDNPHKPQNVRENTVYYTGTHDNDTLLGWFNSLDAAMQQHVLQSLAITDVSALTTAMLDTVFASNALLALVPLQDLLQLDNAARMNVPGTVDGNWQWRFQWSQLPENLASVLHESLLHHQRLGNTPP</sequence>
<evidence type="ECO:0000256" key="9">
    <source>
        <dbReference type="ARBA" id="ARBA00031501"/>
    </source>
</evidence>
<dbReference type="NCBIfam" id="TIGR00217">
    <property type="entry name" value="malQ"/>
    <property type="match status" value="1"/>
</dbReference>
<dbReference type="Gene3D" id="3.20.20.80">
    <property type="entry name" value="Glycosidases"/>
    <property type="match status" value="2"/>
</dbReference>
<reference evidence="11 12" key="1">
    <citation type="submission" date="2017-01" db="EMBL/GenBank/DDBJ databases">
        <title>Novel large sulfur bacteria in the metagenomes of groundwater-fed chemosynthetic microbial mats in the Lake Huron basin.</title>
        <authorList>
            <person name="Sharrar A.M."/>
            <person name="Flood B.E."/>
            <person name="Bailey J.V."/>
            <person name="Jones D.S."/>
            <person name="Biddanda B."/>
            <person name="Ruberg S.A."/>
            <person name="Marcus D.N."/>
            <person name="Dick G.J."/>
        </authorList>
    </citation>
    <scope>NUCLEOTIDE SEQUENCE [LARGE SCALE GENOMIC DNA]</scope>
    <source>
        <strain evidence="11">A8</strain>
    </source>
</reference>
<keyword evidence="7 10" id="KW-0119">Carbohydrate metabolism</keyword>
<proteinExistence type="inferred from homology"/>
<dbReference type="PANTHER" id="PTHR32438">
    <property type="entry name" value="4-ALPHA-GLUCANOTRANSFERASE DPE1, CHLOROPLASTIC/AMYLOPLASTIC"/>
    <property type="match status" value="1"/>
</dbReference>
<accession>A0A1Y1QPF4</accession>
<evidence type="ECO:0000256" key="1">
    <source>
        <dbReference type="ARBA" id="ARBA00000439"/>
    </source>
</evidence>
<evidence type="ECO:0000256" key="4">
    <source>
        <dbReference type="ARBA" id="ARBA00020295"/>
    </source>
</evidence>
<dbReference type="InterPro" id="IPR003385">
    <property type="entry name" value="Glyco_hydro_77"/>
</dbReference>
<name>A0A1Y1QPF4_9GAMM</name>
<protein>
    <recommendedName>
        <fullName evidence="4 10">4-alpha-glucanotransferase</fullName>
        <ecNumber evidence="3 10">2.4.1.25</ecNumber>
    </recommendedName>
    <alternativeName>
        <fullName evidence="8 10">Amylomaltase</fullName>
    </alternativeName>
    <alternativeName>
        <fullName evidence="9 10">Disproportionating enzyme</fullName>
    </alternativeName>
</protein>
<evidence type="ECO:0000256" key="5">
    <source>
        <dbReference type="ARBA" id="ARBA00022676"/>
    </source>
</evidence>
<evidence type="ECO:0000256" key="6">
    <source>
        <dbReference type="ARBA" id="ARBA00022679"/>
    </source>
</evidence>
<comment type="similarity">
    <text evidence="2 10">Belongs to the disproportionating enzyme family.</text>
</comment>
<dbReference type="Proteomes" id="UP000192491">
    <property type="component" value="Unassembled WGS sequence"/>
</dbReference>
<comment type="catalytic activity">
    <reaction evidence="1 10">
        <text>Transfers a segment of a (1-&gt;4)-alpha-D-glucan to a new position in an acceptor, which may be glucose or a (1-&gt;4)-alpha-D-glucan.</text>
        <dbReference type="EC" id="2.4.1.25"/>
    </reaction>
</comment>
<keyword evidence="5 10" id="KW-0328">Glycosyltransferase</keyword>
<dbReference type="GO" id="GO:0005975">
    <property type="term" value="P:carbohydrate metabolic process"/>
    <property type="evidence" value="ECO:0007669"/>
    <property type="project" value="InterPro"/>
</dbReference>
<evidence type="ECO:0000256" key="3">
    <source>
        <dbReference type="ARBA" id="ARBA00012560"/>
    </source>
</evidence>
<gene>
    <name evidence="11" type="ORF">BWK73_20305</name>
</gene>
<keyword evidence="6 10" id="KW-0808">Transferase</keyword>
<dbReference type="NCBIfam" id="NF011080">
    <property type="entry name" value="PRK14508.1-3"/>
    <property type="match status" value="1"/>
</dbReference>
<evidence type="ECO:0000313" key="12">
    <source>
        <dbReference type="Proteomes" id="UP000192491"/>
    </source>
</evidence>
<evidence type="ECO:0000256" key="10">
    <source>
        <dbReference type="RuleBase" id="RU361207"/>
    </source>
</evidence>
<dbReference type="PANTHER" id="PTHR32438:SF5">
    <property type="entry name" value="4-ALPHA-GLUCANOTRANSFERASE DPE1, CHLOROPLASTIC_AMYLOPLASTIC"/>
    <property type="match status" value="1"/>
</dbReference>
<evidence type="ECO:0000256" key="2">
    <source>
        <dbReference type="ARBA" id="ARBA00005684"/>
    </source>
</evidence>
<dbReference type="EC" id="2.4.1.25" evidence="3 10"/>
<dbReference type="SUPFAM" id="SSF51445">
    <property type="entry name" value="(Trans)glycosidases"/>
    <property type="match status" value="1"/>
</dbReference>
<dbReference type="EMBL" id="MTEJ01000112">
    <property type="protein sequence ID" value="OQX10439.1"/>
    <property type="molecule type" value="Genomic_DNA"/>
</dbReference>
<dbReference type="GO" id="GO:0004134">
    <property type="term" value="F:4-alpha-glucanotransferase activity"/>
    <property type="evidence" value="ECO:0007669"/>
    <property type="project" value="UniProtKB-EC"/>
</dbReference>
<evidence type="ECO:0000256" key="8">
    <source>
        <dbReference type="ARBA" id="ARBA00031423"/>
    </source>
</evidence>
<comment type="caution">
    <text evidence="11">The sequence shown here is derived from an EMBL/GenBank/DDBJ whole genome shotgun (WGS) entry which is preliminary data.</text>
</comment>
<evidence type="ECO:0000256" key="7">
    <source>
        <dbReference type="ARBA" id="ARBA00023277"/>
    </source>
</evidence>
<evidence type="ECO:0000313" key="11">
    <source>
        <dbReference type="EMBL" id="OQX10439.1"/>
    </source>
</evidence>
<organism evidence="11 12">
    <name type="scientific">Thiothrix lacustris</name>
    <dbReference type="NCBI Taxonomy" id="525917"/>
    <lineage>
        <taxon>Bacteria</taxon>
        <taxon>Pseudomonadati</taxon>
        <taxon>Pseudomonadota</taxon>
        <taxon>Gammaproteobacteria</taxon>
        <taxon>Thiotrichales</taxon>
        <taxon>Thiotrichaceae</taxon>
        <taxon>Thiothrix</taxon>
    </lineage>
</organism>
<dbReference type="AlphaFoldDB" id="A0A1Y1QPF4"/>